<sequence length="71" mass="8149">MATFRLKEIAADELIVEATRVVTDGANIYFEDYVDGVWRISLSVPAENVERLRRSTGERQWIAIRPQPVTE</sequence>
<name>A0ABQ5RAE8_9ACTN</name>
<organism evidence="1 2">
    <name type="scientific">Phytohabitans aurantiacus</name>
    <dbReference type="NCBI Taxonomy" id="3016789"/>
    <lineage>
        <taxon>Bacteria</taxon>
        <taxon>Bacillati</taxon>
        <taxon>Actinomycetota</taxon>
        <taxon>Actinomycetes</taxon>
        <taxon>Micromonosporales</taxon>
        <taxon>Micromonosporaceae</taxon>
    </lineage>
</organism>
<comment type="caution">
    <text evidence="1">The sequence shown here is derived from an EMBL/GenBank/DDBJ whole genome shotgun (WGS) entry which is preliminary data.</text>
</comment>
<dbReference type="EMBL" id="BSDI01000078">
    <property type="protein sequence ID" value="GLI03198.1"/>
    <property type="molecule type" value="Genomic_DNA"/>
</dbReference>
<gene>
    <name evidence="1" type="ORF">Pa4123_84760</name>
</gene>
<accession>A0ABQ5RAE8</accession>
<proteinExistence type="predicted"/>
<protein>
    <submittedName>
        <fullName evidence="1">Uncharacterized protein</fullName>
    </submittedName>
</protein>
<keyword evidence="2" id="KW-1185">Reference proteome</keyword>
<dbReference type="RefSeq" id="WP_281905215.1">
    <property type="nucleotide sequence ID" value="NZ_BSDI01000078.1"/>
</dbReference>
<reference evidence="1" key="1">
    <citation type="submission" date="2022-12" db="EMBL/GenBank/DDBJ databases">
        <title>New Phytohabitans aurantiacus sp. RD004123 nov., an actinomycete isolated from soil.</title>
        <authorList>
            <person name="Triningsih D.W."/>
            <person name="Harunari E."/>
            <person name="Igarashi Y."/>
        </authorList>
    </citation>
    <scope>NUCLEOTIDE SEQUENCE</scope>
    <source>
        <strain evidence="1">RD004123</strain>
    </source>
</reference>
<evidence type="ECO:0000313" key="2">
    <source>
        <dbReference type="Proteomes" id="UP001144280"/>
    </source>
</evidence>
<evidence type="ECO:0000313" key="1">
    <source>
        <dbReference type="EMBL" id="GLI03198.1"/>
    </source>
</evidence>
<dbReference type="Proteomes" id="UP001144280">
    <property type="component" value="Unassembled WGS sequence"/>
</dbReference>